<evidence type="ECO:0000313" key="10">
    <source>
        <dbReference type="Proteomes" id="UP000788153"/>
    </source>
</evidence>
<organism evidence="9 10">
    <name type="scientific">Sphingomonas japonica</name>
    <dbReference type="NCBI Taxonomy" id="511662"/>
    <lineage>
        <taxon>Bacteria</taxon>
        <taxon>Pseudomonadati</taxon>
        <taxon>Pseudomonadota</taxon>
        <taxon>Alphaproteobacteria</taxon>
        <taxon>Sphingomonadales</taxon>
        <taxon>Sphingomonadaceae</taxon>
        <taxon>Sphingomonas</taxon>
    </lineage>
</organism>
<sequence length="744" mass="83230">MKRRHWQALAAASALLSPGAALAQASYDAGTRIFRLDGADVTYAFKINASGMLQSVYWGKRLHKGDPLEAPELSGHSGFDVVTNIVPQEYAGQGGGLYAEPALKVSYPDGNRDLVLNYRSHEIDGDEIRVLLSDIDRPLEVTLRYRIDRDTGVIGRSAVIENKGTADVRVDQAAAAGYTLPVANDYQLHYSTGRWAAEWTLQQRALKPGSTVLESRRGSTGSQNNPWFAITRANTTEESGPAWIGALAWSGSWRITLDQDVTGRIRIVGGYNPFDFAYRLQPGAKLLTPTFYVGYSDVGMGEASRIFHRFQRQEILPKHDGLESEGRKTERAVPLRKILYNSWEATEFDVNAADQIALAERAATLGVERFVMDDGWFGARNNDSAGLGDWAVNPTKFPEGLTPLIDRVKALGMDFGLWVEPEMINPDSDLFRAHPEWVMQFDGRPQTQGRNQLVLNLARTDVRDYVLAALDKLLRENDIAFLKWDYNRNWSEPGWPDAEVDDQQTLYVAYVHNLYYIVDELRKRHPTIEIESCSGGGGRVDLGIMARTDQVWPSDNTDPFDRMQIQDGFTQAYAPGAMMAWVTDSPNWVNQRQTTLAFRFLSAMQGGLGIGTDLNDWQEIDFTIAKRYVYAYKQIRETVQRGDLYRLNRANDADARWSNLYVAADRSQAALFTLVGSTHKLDTMSAIQLRGLDADAQYRIEMMDGAALPATVPVNASGAYWMNHGVDVTLRGDFQGMGFILTRM</sequence>
<dbReference type="PROSITE" id="PS00512">
    <property type="entry name" value="ALPHA_GALACTOSIDASE"/>
    <property type="match status" value="1"/>
</dbReference>
<dbReference type="CDD" id="cd14791">
    <property type="entry name" value="GH36"/>
    <property type="match status" value="1"/>
</dbReference>
<evidence type="ECO:0000259" key="8">
    <source>
        <dbReference type="Pfam" id="PF16875"/>
    </source>
</evidence>
<keyword evidence="6" id="KW-0732">Signal</keyword>
<evidence type="ECO:0000256" key="6">
    <source>
        <dbReference type="SAM" id="SignalP"/>
    </source>
</evidence>
<dbReference type="InterPro" id="IPR050985">
    <property type="entry name" value="Alpha-glycosidase_related"/>
</dbReference>
<dbReference type="PIRSF" id="PIRSF005536">
    <property type="entry name" value="Agal"/>
    <property type="match status" value="1"/>
</dbReference>
<dbReference type="InterPro" id="IPR038417">
    <property type="entry name" value="Alpga-gal_N_sf"/>
</dbReference>
<comment type="caution">
    <text evidence="9">The sequence shown here is derived from an EMBL/GenBank/DDBJ whole genome shotgun (WGS) entry which is preliminary data.</text>
</comment>
<keyword evidence="3 5" id="KW-0378">Hydrolase</keyword>
<feature type="signal peptide" evidence="6">
    <location>
        <begin position="1"/>
        <end position="23"/>
    </location>
</feature>
<dbReference type="SUPFAM" id="SSF51445">
    <property type="entry name" value="(Trans)glycosidases"/>
    <property type="match status" value="1"/>
</dbReference>
<dbReference type="PRINTS" id="PR00743">
    <property type="entry name" value="GLHYDRLASE36"/>
</dbReference>
<dbReference type="InterPro" id="IPR017853">
    <property type="entry name" value="GH"/>
</dbReference>
<accession>A0ABX0TZW7</accession>
<dbReference type="InterPro" id="IPR013785">
    <property type="entry name" value="Aldolase_TIM"/>
</dbReference>
<gene>
    <name evidence="9" type="ORF">FHT01_000244</name>
</gene>
<proteinExistence type="inferred from homology"/>
<dbReference type="GO" id="GO:0004557">
    <property type="term" value="F:alpha-galactosidase activity"/>
    <property type="evidence" value="ECO:0007669"/>
    <property type="project" value="UniProtKB-EC"/>
</dbReference>
<dbReference type="PANTHER" id="PTHR43053:SF3">
    <property type="entry name" value="ALPHA-GALACTOSIDASE C-RELATED"/>
    <property type="match status" value="1"/>
</dbReference>
<comment type="similarity">
    <text evidence="5">Belongs to the glycosyl hydrolase.</text>
</comment>
<evidence type="ECO:0000256" key="5">
    <source>
        <dbReference type="PIRNR" id="PIRNR005536"/>
    </source>
</evidence>
<dbReference type="InterPro" id="IPR031704">
    <property type="entry name" value="Glyco_hydro_36_N"/>
</dbReference>
<evidence type="ECO:0000256" key="3">
    <source>
        <dbReference type="ARBA" id="ARBA00022801"/>
    </source>
</evidence>
<feature type="chain" id="PRO_5046796386" description="Alpha-galactosidase" evidence="6">
    <location>
        <begin position="24"/>
        <end position="744"/>
    </location>
</feature>
<dbReference type="Gene3D" id="2.70.98.60">
    <property type="entry name" value="alpha-galactosidase from lactobacil brevis"/>
    <property type="match status" value="1"/>
</dbReference>
<dbReference type="PANTHER" id="PTHR43053">
    <property type="entry name" value="GLYCOSIDASE FAMILY 31"/>
    <property type="match status" value="1"/>
</dbReference>
<dbReference type="InterPro" id="IPR002252">
    <property type="entry name" value="Glyco_hydro_36"/>
</dbReference>
<evidence type="ECO:0000256" key="2">
    <source>
        <dbReference type="ARBA" id="ARBA00012755"/>
    </source>
</evidence>
<dbReference type="InterPro" id="IPR000111">
    <property type="entry name" value="Glyco_hydro_27/36_CS"/>
</dbReference>
<reference evidence="9 10" key="1">
    <citation type="submission" date="2020-03" db="EMBL/GenBank/DDBJ databases">
        <title>Genomic Encyclopedia of Type Strains, Phase IV (KMG-IV): sequencing the most valuable type-strain genomes for metagenomic binning, comparative biology and taxonomic classification.</title>
        <authorList>
            <person name="Goeker M."/>
        </authorList>
    </citation>
    <scope>NUCLEOTIDE SEQUENCE [LARGE SCALE GENOMIC DNA]</scope>
    <source>
        <strain evidence="9 10">DSM 22753</strain>
    </source>
</reference>
<evidence type="ECO:0000256" key="1">
    <source>
        <dbReference type="ARBA" id="ARBA00001255"/>
    </source>
</evidence>
<dbReference type="Pfam" id="PF02065">
    <property type="entry name" value="Melibiase"/>
    <property type="match status" value="1"/>
</dbReference>
<keyword evidence="10" id="KW-1185">Reference proteome</keyword>
<dbReference type="EC" id="3.2.1.22" evidence="2 5"/>
<protein>
    <recommendedName>
        <fullName evidence="2 5">Alpha-galactosidase</fullName>
        <ecNumber evidence="2 5">3.2.1.22</ecNumber>
    </recommendedName>
</protein>
<evidence type="ECO:0000256" key="4">
    <source>
        <dbReference type="ARBA" id="ARBA00023295"/>
    </source>
</evidence>
<dbReference type="RefSeq" id="WP_140047923.1">
    <property type="nucleotide sequence ID" value="NZ_BAAAEV010000001.1"/>
</dbReference>
<dbReference type="InterPro" id="IPR013780">
    <property type="entry name" value="Glyco_hydro_b"/>
</dbReference>
<name>A0ABX0TZW7_9SPHN</name>
<feature type="domain" description="Glycosyl hydrolase family 36 C-terminal" evidence="7">
    <location>
        <begin position="660"/>
        <end position="741"/>
    </location>
</feature>
<evidence type="ECO:0000313" key="9">
    <source>
        <dbReference type="EMBL" id="NIJ22702.1"/>
    </source>
</evidence>
<dbReference type="Proteomes" id="UP000788153">
    <property type="component" value="Unassembled WGS sequence"/>
</dbReference>
<feature type="domain" description="Glycosyl hydrolase family 36 N-terminal" evidence="8">
    <location>
        <begin position="51"/>
        <end position="281"/>
    </location>
</feature>
<evidence type="ECO:0000259" key="7">
    <source>
        <dbReference type="Pfam" id="PF16874"/>
    </source>
</evidence>
<keyword evidence="4 5" id="KW-0326">Glycosidase</keyword>
<comment type="catalytic activity">
    <reaction evidence="1 5">
        <text>Hydrolysis of terminal, non-reducing alpha-D-galactose residues in alpha-D-galactosides, including galactose oligosaccharides, galactomannans and galactolipids.</text>
        <dbReference type="EC" id="3.2.1.22"/>
    </reaction>
</comment>
<dbReference type="Pfam" id="PF16874">
    <property type="entry name" value="Glyco_hydro_36C"/>
    <property type="match status" value="1"/>
</dbReference>
<dbReference type="Pfam" id="PF16875">
    <property type="entry name" value="Glyco_hydro_36N"/>
    <property type="match status" value="1"/>
</dbReference>
<dbReference type="Gene3D" id="3.20.20.70">
    <property type="entry name" value="Aldolase class I"/>
    <property type="match status" value="1"/>
</dbReference>
<dbReference type="EMBL" id="JAASQP010000001">
    <property type="protein sequence ID" value="NIJ22702.1"/>
    <property type="molecule type" value="Genomic_DNA"/>
</dbReference>
<dbReference type="InterPro" id="IPR031705">
    <property type="entry name" value="Glyco_hydro_36_C"/>
</dbReference>
<dbReference type="Gene3D" id="2.60.40.1180">
    <property type="entry name" value="Golgi alpha-mannosidase II"/>
    <property type="match status" value="1"/>
</dbReference>